<keyword evidence="16" id="KW-1185">Reference proteome</keyword>
<evidence type="ECO:0000256" key="3">
    <source>
        <dbReference type="ARBA" id="ARBA00022670"/>
    </source>
</evidence>
<keyword evidence="5" id="KW-0479">Metal-binding</keyword>
<dbReference type="EMBL" id="LVJN01000015">
    <property type="protein sequence ID" value="OSM07160.1"/>
    <property type="molecule type" value="Genomic_DNA"/>
</dbReference>
<dbReference type="STRING" id="1434232.MAIT1_03922"/>
<comment type="cofactor">
    <cofactor evidence="1">
        <name>Zn(2+)</name>
        <dbReference type="ChEBI" id="CHEBI:29105"/>
    </cofactor>
</comment>
<comment type="caution">
    <text evidence="15">The sequence shown here is derived from an EMBL/GenBank/DDBJ whole genome shotgun (WGS) entry which is preliminary data.</text>
</comment>
<keyword evidence="10 12" id="KW-0472">Membrane</keyword>
<dbReference type="Pfam" id="PF13453">
    <property type="entry name" value="Zn_ribbon_TFIIB"/>
    <property type="match status" value="1"/>
</dbReference>
<dbReference type="InterPro" id="IPR001915">
    <property type="entry name" value="Peptidase_M48"/>
</dbReference>
<keyword evidence="9" id="KW-0482">Metalloprotease</keyword>
<dbReference type="InterPro" id="IPR050083">
    <property type="entry name" value="HtpX_protease"/>
</dbReference>
<organism evidence="15 16">
    <name type="scientific">Magnetofaba australis IT-1</name>
    <dbReference type="NCBI Taxonomy" id="1434232"/>
    <lineage>
        <taxon>Bacteria</taxon>
        <taxon>Pseudomonadati</taxon>
        <taxon>Pseudomonadota</taxon>
        <taxon>Magnetococcia</taxon>
        <taxon>Magnetococcales</taxon>
        <taxon>Magnetococcaceae</taxon>
        <taxon>Magnetofaba</taxon>
    </lineage>
</organism>
<dbReference type="GO" id="GO:0004222">
    <property type="term" value="F:metalloendopeptidase activity"/>
    <property type="evidence" value="ECO:0007669"/>
    <property type="project" value="InterPro"/>
</dbReference>
<sequence>MFPASSQKLIAMSLLCPACRDVALQPELTHEGVEIDRCPSCQGVWLDRGELFLFTDDPQPLQQKLTQALSHPQPGSRRSPRGGEMQAINWPMGPTLDYCPKSGGLWLDLGELEALFKSERRLHLKPDRAATPADAPPPRAQELLPTMARSLPNLLMRSIFTLVGLFALLTAFLIAAVEFGELPLEMAVGIAVGLGVVEFLFSPLLLDWMLRRFFKSRPLEPEQLSPRLRAFIEKTCADNEMPFPRLRLIEDGAPQAFTYGHTPRNARVVVTAGLMELLEPDELEAVVAHELGHAAHWDILLMTVAQLFPIIFYAIFRLLTGGRQRDGRLAMVGMGAWALYFVSQMMVLAFSRIREYHADRFAAETTGNPEALSRALVKIGYGLMGRGVKAPPAAASDDKKKADAPQPSYRNPGFSAFGAMGIFSASHARAMAIAGVSGDADSANAPLDPPSVARAMRWDLWSPWAKLYEWFSTHPLIARRIDALNDFGASLGKPAAFPLDQRQPESYWDEFLVDLLVWALPVLTLICCWFGMPYVANELTEIIAGPLPFDPYFVEEWTDQMHAANQTYWAVGEGLNVLLVGISILLFALARTLKLRFRYPRRKGYPEASVAALLKRVKTSDVRAIPCTLRGVVIGRGQPGFILSEDFILRDETGIIYLDYRQPLALWEALFALLKRDRYTGKTVEIEGWYRRAPIPYVELRQIRCEGEKTRTSWSYRLKLIFNWLIVVVGVLIAAVGGVVLAGSLM</sequence>
<keyword evidence="8 12" id="KW-1133">Transmembrane helix</keyword>
<feature type="transmembrane region" description="Helical" evidence="12">
    <location>
        <begin position="299"/>
        <end position="316"/>
    </location>
</feature>
<protein>
    <submittedName>
        <fullName evidence="15">Putative M48B family peptidase</fullName>
    </submittedName>
</protein>
<keyword evidence="7" id="KW-0862">Zinc</keyword>
<evidence type="ECO:0000256" key="6">
    <source>
        <dbReference type="ARBA" id="ARBA00022801"/>
    </source>
</evidence>
<evidence type="ECO:0000256" key="9">
    <source>
        <dbReference type="ARBA" id="ARBA00023049"/>
    </source>
</evidence>
<reference evidence="15 16" key="1">
    <citation type="journal article" date="2016" name="BMC Genomics">
        <title>Combined genomic and structural analyses of a cultured magnetotactic bacterium reveals its niche adaptation to a dynamic environment.</title>
        <authorList>
            <person name="Araujo A.C."/>
            <person name="Morillo V."/>
            <person name="Cypriano J."/>
            <person name="Teixeira L.C."/>
            <person name="Leao P."/>
            <person name="Lyra S."/>
            <person name="Almeida L.G."/>
            <person name="Bazylinski D.A."/>
            <person name="Vasconcellos A.T."/>
            <person name="Abreu F."/>
            <person name="Lins U."/>
        </authorList>
    </citation>
    <scope>NUCLEOTIDE SEQUENCE [LARGE SCALE GENOMIC DNA]</scope>
    <source>
        <strain evidence="15 16">IT-1</strain>
    </source>
</reference>
<feature type="transmembrane region" description="Helical" evidence="12">
    <location>
        <begin position="187"/>
        <end position="210"/>
    </location>
</feature>
<dbReference type="AlphaFoldDB" id="A0A1Y2K8T0"/>
<feature type="transmembrane region" description="Helical" evidence="12">
    <location>
        <begin position="328"/>
        <end position="350"/>
    </location>
</feature>
<accession>A0A1Y2K8T0</accession>
<dbReference type="GO" id="GO:0006508">
    <property type="term" value="P:proteolysis"/>
    <property type="evidence" value="ECO:0007669"/>
    <property type="project" value="UniProtKB-KW"/>
</dbReference>
<evidence type="ECO:0000259" key="13">
    <source>
        <dbReference type="Pfam" id="PF01435"/>
    </source>
</evidence>
<gene>
    <name evidence="15" type="ORF">MAIT1_03922</name>
</gene>
<feature type="transmembrane region" description="Helical" evidence="12">
    <location>
        <begin position="154"/>
        <end position="175"/>
    </location>
</feature>
<dbReference type="CDD" id="cd07338">
    <property type="entry name" value="M48B_HtpX_like"/>
    <property type="match status" value="1"/>
</dbReference>
<keyword evidence="4 12" id="KW-0812">Transmembrane</keyword>
<dbReference type="Proteomes" id="UP000194003">
    <property type="component" value="Unassembled WGS sequence"/>
</dbReference>
<feature type="transmembrane region" description="Helical" evidence="12">
    <location>
        <begin position="721"/>
        <end position="745"/>
    </location>
</feature>
<evidence type="ECO:0000256" key="12">
    <source>
        <dbReference type="SAM" id="Phobius"/>
    </source>
</evidence>
<evidence type="ECO:0000256" key="2">
    <source>
        <dbReference type="ARBA" id="ARBA00022475"/>
    </source>
</evidence>
<dbReference type="Gene3D" id="3.30.2010.10">
    <property type="entry name" value="Metalloproteases ('zincins'), catalytic domain"/>
    <property type="match status" value="1"/>
</dbReference>
<evidence type="ECO:0000256" key="1">
    <source>
        <dbReference type="ARBA" id="ARBA00001947"/>
    </source>
</evidence>
<feature type="domain" description="Transcription factor zinc-finger" evidence="14">
    <location>
        <begin position="16"/>
        <end position="51"/>
    </location>
</feature>
<evidence type="ECO:0000259" key="14">
    <source>
        <dbReference type="Pfam" id="PF13453"/>
    </source>
</evidence>
<keyword evidence="3" id="KW-0645">Protease</keyword>
<evidence type="ECO:0000256" key="7">
    <source>
        <dbReference type="ARBA" id="ARBA00022833"/>
    </source>
</evidence>
<feature type="region of interest" description="Disordered" evidence="11">
    <location>
        <begin position="66"/>
        <end position="86"/>
    </location>
</feature>
<evidence type="ECO:0000256" key="11">
    <source>
        <dbReference type="SAM" id="MobiDB-lite"/>
    </source>
</evidence>
<evidence type="ECO:0000256" key="4">
    <source>
        <dbReference type="ARBA" id="ARBA00022692"/>
    </source>
</evidence>
<feature type="transmembrane region" description="Helical" evidence="12">
    <location>
        <begin position="575"/>
        <end position="593"/>
    </location>
</feature>
<dbReference type="PANTHER" id="PTHR43221">
    <property type="entry name" value="PROTEASE HTPX"/>
    <property type="match status" value="1"/>
</dbReference>
<keyword evidence="6" id="KW-0378">Hydrolase</keyword>
<dbReference type="GO" id="GO:0046872">
    <property type="term" value="F:metal ion binding"/>
    <property type="evidence" value="ECO:0007669"/>
    <property type="project" value="UniProtKB-KW"/>
</dbReference>
<name>A0A1Y2K8T0_9PROT</name>
<proteinExistence type="predicted"/>
<dbReference type="PANTHER" id="PTHR43221:SF2">
    <property type="entry name" value="PROTEASE HTPX HOMOLOG"/>
    <property type="match status" value="1"/>
</dbReference>
<evidence type="ECO:0000313" key="16">
    <source>
        <dbReference type="Proteomes" id="UP000194003"/>
    </source>
</evidence>
<evidence type="ECO:0000256" key="10">
    <source>
        <dbReference type="ARBA" id="ARBA00023136"/>
    </source>
</evidence>
<keyword evidence="2" id="KW-1003">Cell membrane</keyword>
<dbReference type="InterPro" id="IPR027392">
    <property type="entry name" value="TF_Znf"/>
</dbReference>
<feature type="transmembrane region" description="Helical" evidence="12">
    <location>
        <begin position="511"/>
        <end position="532"/>
    </location>
</feature>
<evidence type="ECO:0000256" key="5">
    <source>
        <dbReference type="ARBA" id="ARBA00022723"/>
    </source>
</evidence>
<dbReference type="Pfam" id="PF01435">
    <property type="entry name" value="Peptidase_M48"/>
    <property type="match status" value="1"/>
</dbReference>
<evidence type="ECO:0000313" key="15">
    <source>
        <dbReference type="EMBL" id="OSM07160.1"/>
    </source>
</evidence>
<feature type="domain" description="Peptidase M48" evidence="13">
    <location>
        <begin position="225"/>
        <end position="485"/>
    </location>
</feature>
<evidence type="ECO:0000256" key="8">
    <source>
        <dbReference type="ARBA" id="ARBA00022989"/>
    </source>
</evidence>